<sequence>MDNVVIKDIPECAENEYKEVAWGIVRPGEKFKPIWINRPKVGDHDVSFELKFCGICHSDVHLGLNHLGGSIYPIVPGHELAGIVTEVGPKVTKVKVGDKVGVGCMVDSCRDCENCKEGDEQYCLNGNVMTYNGQKKHKGIGGNPKTQTFGGYTKSYTVTEHFCIKLPDNLDLSKAGPLLCAGITMYEPLRVWGATKGKKMTIGIIGVGGLGTMGIKLAKALGHTVVAISRSADKEAMSKEKGADRFVVSTNAEQMAGETKKMDLILNTISANHDCNIYLPLLRKDGTLVQLGAAGQPHQISQIPLMFSRTSLAGSLIGGVKPTEEMIEFCSKHQIYPDVEMVDASGINKAWESLANNKDGVRYVIDIEKSLQNKDFLPAL</sequence>
<reference evidence="7" key="1">
    <citation type="submission" date="2021-01" db="EMBL/GenBank/DDBJ databases">
        <authorList>
            <person name="Corre E."/>
            <person name="Pelletier E."/>
            <person name="Niang G."/>
            <person name="Scheremetjew M."/>
            <person name="Finn R."/>
            <person name="Kale V."/>
            <person name="Holt S."/>
            <person name="Cochrane G."/>
            <person name="Meng A."/>
            <person name="Brown T."/>
            <person name="Cohen L."/>
        </authorList>
    </citation>
    <scope>NUCLEOTIDE SEQUENCE</scope>
    <source>
        <strain evidence="7">Ras09</strain>
    </source>
</reference>
<keyword evidence="2 5" id="KW-0479">Metal-binding</keyword>
<dbReference type="PANTHER" id="PTHR42683">
    <property type="entry name" value="ALDEHYDE REDUCTASE"/>
    <property type="match status" value="1"/>
</dbReference>
<dbReference type="Pfam" id="PF00107">
    <property type="entry name" value="ADH_zinc_N"/>
    <property type="match status" value="1"/>
</dbReference>
<gene>
    <name evidence="7" type="ORF">SRAS04492_LOCUS9089</name>
</gene>
<evidence type="ECO:0000256" key="1">
    <source>
        <dbReference type="ARBA" id="ARBA00001947"/>
    </source>
</evidence>
<dbReference type="PROSITE" id="PS00059">
    <property type="entry name" value="ADH_ZINC"/>
    <property type="match status" value="1"/>
</dbReference>
<dbReference type="InterPro" id="IPR011032">
    <property type="entry name" value="GroES-like_sf"/>
</dbReference>
<evidence type="ECO:0000256" key="5">
    <source>
        <dbReference type="RuleBase" id="RU361277"/>
    </source>
</evidence>
<dbReference type="InterPro" id="IPR013154">
    <property type="entry name" value="ADH-like_N"/>
</dbReference>
<dbReference type="CDD" id="cd05283">
    <property type="entry name" value="CAD1"/>
    <property type="match status" value="1"/>
</dbReference>
<evidence type="ECO:0000256" key="2">
    <source>
        <dbReference type="ARBA" id="ARBA00022723"/>
    </source>
</evidence>
<dbReference type="InterPro" id="IPR036291">
    <property type="entry name" value="NAD(P)-bd_dom_sf"/>
</dbReference>
<name>A0A7S3CU02_9SPIT</name>
<dbReference type="Pfam" id="PF08240">
    <property type="entry name" value="ADH_N"/>
    <property type="match status" value="1"/>
</dbReference>
<keyword evidence="4" id="KW-0560">Oxidoreductase</keyword>
<dbReference type="InterPro" id="IPR013149">
    <property type="entry name" value="ADH-like_C"/>
</dbReference>
<comment type="cofactor">
    <cofactor evidence="1 5">
        <name>Zn(2+)</name>
        <dbReference type="ChEBI" id="CHEBI:29105"/>
    </cofactor>
</comment>
<dbReference type="EMBL" id="HBIA01018247">
    <property type="protein sequence ID" value="CAE0237280.1"/>
    <property type="molecule type" value="Transcribed_RNA"/>
</dbReference>
<dbReference type="SUPFAM" id="SSF50129">
    <property type="entry name" value="GroES-like"/>
    <property type="match status" value="1"/>
</dbReference>
<dbReference type="SUPFAM" id="SSF51735">
    <property type="entry name" value="NAD(P)-binding Rossmann-fold domains"/>
    <property type="match status" value="1"/>
</dbReference>
<accession>A0A7S3CU02</accession>
<protein>
    <recommendedName>
        <fullName evidence="6">Enoyl reductase (ER) domain-containing protein</fullName>
    </recommendedName>
</protein>
<evidence type="ECO:0000259" key="6">
    <source>
        <dbReference type="SMART" id="SM00829"/>
    </source>
</evidence>
<evidence type="ECO:0000256" key="3">
    <source>
        <dbReference type="ARBA" id="ARBA00022833"/>
    </source>
</evidence>
<organism evidence="7">
    <name type="scientific">Strombidium rassoulzadegani</name>
    <dbReference type="NCBI Taxonomy" id="1082188"/>
    <lineage>
        <taxon>Eukaryota</taxon>
        <taxon>Sar</taxon>
        <taxon>Alveolata</taxon>
        <taxon>Ciliophora</taxon>
        <taxon>Intramacronucleata</taxon>
        <taxon>Spirotrichea</taxon>
        <taxon>Oligotrichia</taxon>
        <taxon>Strombidiidae</taxon>
        <taxon>Strombidium</taxon>
    </lineage>
</organism>
<dbReference type="FunFam" id="3.40.50.720:FF:000022">
    <property type="entry name" value="Cinnamyl alcohol dehydrogenase"/>
    <property type="match status" value="1"/>
</dbReference>
<proteinExistence type="inferred from homology"/>
<dbReference type="AlphaFoldDB" id="A0A7S3CU02"/>
<dbReference type="GO" id="GO:0008270">
    <property type="term" value="F:zinc ion binding"/>
    <property type="evidence" value="ECO:0007669"/>
    <property type="project" value="InterPro"/>
</dbReference>
<feature type="domain" description="Enoyl reductase (ER)" evidence="6">
    <location>
        <begin position="28"/>
        <end position="365"/>
    </location>
</feature>
<dbReference type="Gene3D" id="3.90.180.10">
    <property type="entry name" value="Medium-chain alcohol dehydrogenases, catalytic domain"/>
    <property type="match status" value="1"/>
</dbReference>
<dbReference type="Gene3D" id="3.40.50.720">
    <property type="entry name" value="NAD(P)-binding Rossmann-like Domain"/>
    <property type="match status" value="1"/>
</dbReference>
<comment type="similarity">
    <text evidence="5">Belongs to the zinc-containing alcohol dehydrogenase family.</text>
</comment>
<dbReference type="InterPro" id="IPR047109">
    <property type="entry name" value="CAD-like"/>
</dbReference>
<dbReference type="GO" id="GO:0016616">
    <property type="term" value="F:oxidoreductase activity, acting on the CH-OH group of donors, NAD or NADP as acceptor"/>
    <property type="evidence" value="ECO:0007669"/>
    <property type="project" value="InterPro"/>
</dbReference>
<dbReference type="InterPro" id="IPR020843">
    <property type="entry name" value="ER"/>
</dbReference>
<dbReference type="SMART" id="SM00829">
    <property type="entry name" value="PKS_ER"/>
    <property type="match status" value="1"/>
</dbReference>
<keyword evidence="3 5" id="KW-0862">Zinc</keyword>
<dbReference type="InterPro" id="IPR002328">
    <property type="entry name" value="ADH_Zn_CS"/>
</dbReference>
<evidence type="ECO:0000313" key="7">
    <source>
        <dbReference type="EMBL" id="CAE0237280.1"/>
    </source>
</evidence>
<evidence type="ECO:0000256" key="4">
    <source>
        <dbReference type="ARBA" id="ARBA00023002"/>
    </source>
</evidence>